<dbReference type="RefSeq" id="WP_042225672.1">
    <property type="nucleotide sequence ID" value="NZ_CP026520.1"/>
</dbReference>
<evidence type="ECO:0000313" key="4">
    <source>
        <dbReference type="Proteomes" id="UP000288943"/>
    </source>
</evidence>
<sequence length="312" mass="34526">MTHLSGRIRRQFDRSAAGLYDQNAAVQRYMTVQLVQLIRDELQPPPHSRLARIPANHQPVLEIGCGTGLLTERLAALLPPGGEMTAADLSPAMLEAAKNRLDARSGRSDRGSAAPRESSATASASPEFPDTRPDSVRFLQADIEKWAADAPASSYGLIASSACFQWFTRPVQTLFHLRRLLKPGGKLMFATFGPATFTELHRSFDKAYRSMEVPPQRHGLSFHGGDQWTDMLRQAGFGEIRTTRLVRTEYFPNVALFLKSVKALGASTTNALQVPGLSPRRLFGGMFEHYEKDFGTQGRIPVTYELLLIRAT</sequence>
<keyword evidence="3" id="KW-0489">Methyltransferase</keyword>
<dbReference type="PANTHER" id="PTHR43861">
    <property type="entry name" value="TRANS-ACONITATE 2-METHYLTRANSFERASE-RELATED"/>
    <property type="match status" value="1"/>
</dbReference>
<dbReference type="PANTHER" id="PTHR43861:SF1">
    <property type="entry name" value="TRANS-ACONITATE 2-METHYLTRANSFERASE"/>
    <property type="match status" value="1"/>
</dbReference>
<dbReference type="EMBL" id="CP026520">
    <property type="protein sequence ID" value="QAV18978.1"/>
    <property type="molecule type" value="Genomic_DNA"/>
</dbReference>
<dbReference type="GeneID" id="95376188"/>
<dbReference type="CDD" id="cd02440">
    <property type="entry name" value="AdoMet_MTases"/>
    <property type="match status" value="1"/>
</dbReference>
<dbReference type="OrthoDB" id="9760689at2"/>
<reference evidence="2 5" key="2">
    <citation type="submission" date="2022-05" db="EMBL/GenBank/DDBJ databases">
        <title>Genome Sequencing of Bee-Associated Microbes.</title>
        <authorList>
            <person name="Dunlap C."/>
        </authorList>
    </citation>
    <scope>NUCLEOTIDE SEQUENCE [LARGE SCALE GENOMIC DNA]</scope>
    <source>
        <strain evidence="2 5">NRRL B-23120</strain>
    </source>
</reference>
<dbReference type="Gene3D" id="3.40.50.150">
    <property type="entry name" value="Vaccinia Virus protein VP39"/>
    <property type="match status" value="1"/>
</dbReference>
<evidence type="ECO:0000313" key="2">
    <source>
        <dbReference type="EMBL" id="MCY9598405.1"/>
    </source>
</evidence>
<accession>A0A410WX34</accession>
<dbReference type="Proteomes" id="UP000288943">
    <property type="component" value="Chromosome"/>
</dbReference>
<dbReference type="Pfam" id="PF13489">
    <property type="entry name" value="Methyltransf_23"/>
    <property type="match status" value="1"/>
</dbReference>
<dbReference type="GO" id="GO:0032259">
    <property type="term" value="P:methylation"/>
    <property type="evidence" value="ECO:0007669"/>
    <property type="project" value="UniProtKB-KW"/>
</dbReference>
<dbReference type="Proteomes" id="UP001527202">
    <property type="component" value="Unassembled WGS sequence"/>
</dbReference>
<dbReference type="GO" id="GO:0008168">
    <property type="term" value="F:methyltransferase activity"/>
    <property type="evidence" value="ECO:0007669"/>
    <property type="project" value="UniProtKB-KW"/>
</dbReference>
<reference evidence="3 4" key="1">
    <citation type="submission" date="2018-01" db="EMBL/GenBank/DDBJ databases">
        <title>The whole genome sequencing and assembly of Paenibacillus chitinolyticus KCCM 41400 strain.</title>
        <authorList>
            <person name="Kim J.-Y."/>
            <person name="Park M.-K."/>
            <person name="Lee Y.-J."/>
            <person name="Yi H."/>
            <person name="Bahn Y.-S."/>
            <person name="Kim J.F."/>
            <person name="Lee D.-W."/>
        </authorList>
    </citation>
    <scope>NUCLEOTIDE SEQUENCE [LARGE SCALE GENOMIC DNA]</scope>
    <source>
        <strain evidence="3 4">KCCM 41400</strain>
    </source>
</reference>
<dbReference type="AlphaFoldDB" id="A0A410WX34"/>
<evidence type="ECO:0000313" key="3">
    <source>
        <dbReference type="EMBL" id="QAV18978.1"/>
    </source>
</evidence>
<organism evidence="3 4">
    <name type="scientific">Paenibacillus chitinolyticus</name>
    <dbReference type="NCBI Taxonomy" id="79263"/>
    <lineage>
        <taxon>Bacteria</taxon>
        <taxon>Bacillati</taxon>
        <taxon>Bacillota</taxon>
        <taxon>Bacilli</taxon>
        <taxon>Bacillales</taxon>
        <taxon>Paenibacillaceae</taxon>
        <taxon>Paenibacillus</taxon>
    </lineage>
</organism>
<gene>
    <name evidence="2" type="ORF">M5X16_21895</name>
    <name evidence="3" type="ORF">PC41400_15345</name>
</gene>
<evidence type="ECO:0000256" key="1">
    <source>
        <dbReference type="SAM" id="MobiDB-lite"/>
    </source>
</evidence>
<dbReference type="InterPro" id="IPR029063">
    <property type="entry name" value="SAM-dependent_MTases_sf"/>
</dbReference>
<name>A0A410WX34_9BACL</name>
<feature type="compositionally biased region" description="Basic and acidic residues" evidence="1">
    <location>
        <begin position="101"/>
        <end position="110"/>
    </location>
</feature>
<protein>
    <submittedName>
        <fullName evidence="3">Methyltransferase domain-containing protein</fullName>
    </submittedName>
</protein>
<feature type="region of interest" description="Disordered" evidence="1">
    <location>
        <begin position="101"/>
        <end position="133"/>
    </location>
</feature>
<dbReference type="EMBL" id="JAMDMJ010000029">
    <property type="protein sequence ID" value="MCY9598405.1"/>
    <property type="molecule type" value="Genomic_DNA"/>
</dbReference>
<keyword evidence="5" id="KW-1185">Reference proteome</keyword>
<dbReference type="KEGG" id="pchi:PC41400_15345"/>
<keyword evidence="3" id="KW-0808">Transferase</keyword>
<proteinExistence type="predicted"/>
<evidence type="ECO:0000313" key="5">
    <source>
        <dbReference type="Proteomes" id="UP001527202"/>
    </source>
</evidence>
<dbReference type="SUPFAM" id="SSF53335">
    <property type="entry name" value="S-adenosyl-L-methionine-dependent methyltransferases"/>
    <property type="match status" value="1"/>
</dbReference>